<evidence type="ECO:0000256" key="2">
    <source>
        <dbReference type="ARBA" id="ARBA00022833"/>
    </source>
</evidence>
<dbReference type="InterPro" id="IPR036407">
    <property type="entry name" value="DM_DNA-bd_sf"/>
</dbReference>
<feature type="compositionally biased region" description="Polar residues" evidence="6">
    <location>
        <begin position="70"/>
        <end position="85"/>
    </location>
</feature>
<dbReference type="SMART" id="SM00301">
    <property type="entry name" value="DM"/>
    <property type="match status" value="1"/>
</dbReference>
<evidence type="ECO:0000256" key="1">
    <source>
        <dbReference type="ARBA" id="ARBA00022723"/>
    </source>
</evidence>
<dbReference type="GO" id="GO:0043565">
    <property type="term" value="F:sequence-specific DNA binding"/>
    <property type="evidence" value="ECO:0007669"/>
    <property type="project" value="InterPro"/>
</dbReference>
<dbReference type="Proteomes" id="UP000050741">
    <property type="component" value="Unassembled WGS sequence"/>
</dbReference>
<dbReference type="Pfam" id="PF00751">
    <property type="entry name" value="DM"/>
    <property type="match status" value="1"/>
</dbReference>
<dbReference type="WBParaSite" id="GPLIN_000975400">
    <property type="protein sequence ID" value="GPLIN_000975400"/>
    <property type="gene ID" value="GPLIN_000975400"/>
</dbReference>
<name>A0A183CA55_GLOPA</name>
<evidence type="ECO:0000313" key="9">
    <source>
        <dbReference type="WBParaSite" id="GPLIN_000975400"/>
    </source>
</evidence>
<dbReference type="GO" id="GO:0005634">
    <property type="term" value="C:nucleus"/>
    <property type="evidence" value="ECO:0007669"/>
    <property type="project" value="UniProtKB-SubCell"/>
</dbReference>
<dbReference type="GO" id="GO:0006355">
    <property type="term" value="P:regulation of DNA-templated transcription"/>
    <property type="evidence" value="ECO:0007669"/>
    <property type="project" value="InterPro"/>
</dbReference>
<evidence type="ECO:0000256" key="6">
    <source>
        <dbReference type="SAM" id="MobiDB-lite"/>
    </source>
</evidence>
<dbReference type="PROSITE" id="PS50809">
    <property type="entry name" value="DM_2"/>
    <property type="match status" value="1"/>
</dbReference>
<feature type="region of interest" description="Disordered" evidence="6">
    <location>
        <begin position="70"/>
        <end position="92"/>
    </location>
</feature>
<keyword evidence="3 5" id="KW-0238">DNA-binding</keyword>
<keyword evidence="4 5" id="KW-0539">Nucleus</keyword>
<proteinExistence type="predicted"/>
<dbReference type="AlphaFoldDB" id="A0A183CA55"/>
<keyword evidence="2 5" id="KW-0862">Zinc</keyword>
<sequence>MPKEQYMCQLCANHGQYNQPKKGHKLKCPNRHCTCSLCSLNTKRRVLDQLERQWRTKNGKQCKKMNNENACSSNTTTADETQLNAEPTRDADGLVVVEQSQEKARPSTTPLILRQMDDVVVYTEEMWSSTFHERLENMIGFQNKKVHRFQSIELLLEM</sequence>
<keyword evidence="1 5" id="KW-0479">Metal-binding</keyword>
<evidence type="ECO:0000256" key="3">
    <source>
        <dbReference type="ARBA" id="ARBA00023125"/>
    </source>
</evidence>
<dbReference type="GO" id="GO:0046872">
    <property type="term" value="F:metal ion binding"/>
    <property type="evidence" value="ECO:0007669"/>
    <property type="project" value="UniProtKB-KW"/>
</dbReference>
<evidence type="ECO:0000259" key="7">
    <source>
        <dbReference type="PROSITE" id="PS50809"/>
    </source>
</evidence>
<evidence type="ECO:0000256" key="5">
    <source>
        <dbReference type="PROSITE-ProRule" id="PRU00070"/>
    </source>
</evidence>
<keyword evidence="8" id="KW-1185">Reference proteome</keyword>
<feature type="DNA-binding region" description="DM" evidence="5">
    <location>
        <begin position="8"/>
        <end position="56"/>
    </location>
</feature>
<protein>
    <submittedName>
        <fullName evidence="9">DM domain-containing protein</fullName>
    </submittedName>
</protein>
<dbReference type="SUPFAM" id="SSF82927">
    <property type="entry name" value="Cysteine-rich DNA binding domain, (DM domain)"/>
    <property type="match status" value="1"/>
</dbReference>
<reference evidence="9" key="2">
    <citation type="submission" date="2016-06" db="UniProtKB">
        <authorList>
            <consortium name="WormBaseParasite"/>
        </authorList>
    </citation>
    <scope>IDENTIFICATION</scope>
</reference>
<organism evidence="8 9">
    <name type="scientific">Globodera pallida</name>
    <name type="common">Potato cyst nematode worm</name>
    <name type="synonym">Heterodera pallida</name>
    <dbReference type="NCBI Taxonomy" id="36090"/>
    <lineage>
        <taxon>Eukaryota</taxon>
        <taxon>Metazoa</taxon>
        <taxon>Ecdysozoa</taxon>
        <taxon>Nematoda</taxon>
        <taxon>Chromadorea</taxon>
        <taxon>Rhabditida</taxon>
        <taxon>Tylenchina</taxon>
        <taxon>Tylenchomorpha</taxon>
        <taxon>Tylenchoidea</taxon>
        <taxon>Heteroderidae</taxon>
        <taxon>Heteroderinae</taxon>
        <taxon>Globodera</taxon>
    </lineage>
</organism>
<evidence type="ECO:0000256" key="4">
    <source>
        <dbReference type="ARBA" id="ARBA00023242"/>
    </source>
</evidence>
<reference evidence="8" key="1">
    <citation type="submission" date="2014-05" db="EMBL/GenBank/DDBJ databases">
        <title>The genome and life-stage specific transcriptomes of Globodera pallida elucidate key aspects of plant parasitism by a cyst nematode.</title>
        <authorList>
            <person name="Cotton J.A."/>
            <person name="Lilley C.J."/>
            <person name="Jones L.M."/>
            <person name="Kikuchi T."/>
            <person name="Reid A.J."/>
            <person name="Thorpe P."/>
            <person name="Tsai I.J."/>
            <person name="Beasley H."/>
            <person name="Blok V."/>
            <person name="Cock P.J.A."/>
            <person name="Van den Akker S.E."/>
            <person name="Holroyd N."/>
            <person name="Hunt M."/>
            <person name="Mantelin S."/>
            <person name="Naghra H."/>
            <person name="Pain A."/>
            <person name="Palomares-Rius J.E."/>
            <person name="Zarowiecki M."/>
            <person name="Berriman M."/>
            <person name="Jones J.T."/>
            <person name="Urwin P.E."/>
        </authorList>
    </citation>
    <scope>NUCLEOTIDE SEQUENCE [LARGE SCALE GENOMIC DNA]</scope>
    <source>
        <strain evidence="8">Lindley</strain>
    </source>
</reference>
<dbReference type="Gene3D" id="4.10.1040.10">
    <property type="entry name" value="DM DNA-binding domain"/>
    <property type="match status" value="1"/>
</dbReference>
<feature type="domain" description="DM" evidence="7">
    <location>
        <begin position="8"/>
        <end position="56"/>
    </location>
</feature>
<dbReference type="InterPro" id="IPR001275">
    <property type="entry name" value="DM_DNA-bd"/>
</dbReference>
<comment type="subcellular location">
    <subcellularLocation>
        <location evidence="5">Nucleus</location>
    </subcellularLocation>
</comment>
<evidence type="ECO:0000313" key="8">
    <source>
        <dbReference type="Proteomes" id="UP000050741"/>
    </source>
</evidence>
<accession>A0A183CA55</accession>
<dbReference type="OrthoDB" id="5807583at2759"/>